<dbReference type="EMBL" id="FWZU01000003">
    <property type="protein sequence ID" value="SMF20990.1"/>
    <property type="molecule type" value="Genomic_DNA"/>
</dbReference>
<dbReference type="Proteomes" id="UP000192906">
    <property type="component" value="Unassembled WGS sequence"/>
</dbReference>
<reference evidence="3" key="1">
    <citation type="submission" date="2017-04" db="EMBL/GenBank/DDBJ databases">
        <authorList>
            <person name="Varghese N."/>
            <person name="Submissions S."/>
        </authorList>
    </citation>
    <scope>NUCLEOTIDE SEQUENCE [LARGE SCALE GENOMIC DNA]</scope>
    <source>
        <strain evidence="3">K3S</strain>
    </source>
</reference>
<name>A0A1X7DT53_9BACT</name>
<keyword evidence="3" id="KW-1185">Reference proteome</keyword>
<organism evidence="2 3">
    <name type="scientific">Desulfovibrio gilichinskyi</name>
    <dbReference type="NCBI Taxonomy" id="1519643"/>
    <lineage>
        <taxon>Bacteria</taxon>
        <taxon>Pseudomonadati</taxon>
        <taxon>Thermodesulfobacteriota</taxon>
        <taxon>Desulfovibrionia</taxon>
        <taxon>Desulfovibrionales</taxon>
        <taxon>Desulfovibrionaceae</taxon>
        <taxon>Desulfovibrio</taxon>
    </lineage>
</organism>
<dbReference type="AlphaFoldDB" id="A0A1X7DT53"/>
<dbReference type="PANTHER" id="PTHR35869:SF1">
    <property type="entry name" value="OUTER-MEMBRANE LIPOPROTEIN CARRIER PROTEIN"/>
    <property type="match status" value="1"/>
</dbReference>
<dbReference type="Pfam" id="PF03548">
    <property type="entry name" value="LolA"/>
    <property type="match status" value="1"/>
</dbReference>
<dbReference type="InterPro" id="IPR029046">
    <property type="entry name" value="LolA/LolB/LppX"/>
</dbReference>
<evidence type="ECO:0000313" key="3">
    <source>
        <dbReference type="Proteomes" id="UP000192906"/>
    </source>
</evidence>
<keyword evidence="2" id="KW-0449">Lipoprotein</keyword>
<proteinExistence type="predicted"/>
<dbReference type="Gene3D" id="2.50.20.10">
    <property type="entry name" value="Lipoprotein localisation LolA/LolB/LppX"/>
    <property type="match status" value="1"/>
</dbReference>
<dbReference type="OrthoDB" id="1027451at2"/>
<dbReference type="PANTHER" id="PTHR35869">
    <property type="entry name" value="OUTER-MEMBRANE LIPOPROTEIN CARRIER PROTEIN"/>
    <property type="match status" value="1"/>
</dbReference>
<keyword evidence="1" id="KW-0732">Signal</keyword>
<gene>
    <name evidence="2" type="ORF">SAMN06295933_2311</name>
</gene>
<dbReference type="SUPFAM" id="SSF89392">
    <property type="entry name" value="Prokaryotic lipoproteins and lipoprotein localization factors"/>
    <property type="match status" value="1"/>
</dbReference>
<dbReference type="STRING" id="1519643.SAMN06295933_2311"/>
<dbReference type="CDD" id="cd16325">
    <property type="entry name" value="LolA"/>
    <property type="match status" value="1"/>
</dbReference>
<evidence type="ECO:0000313" key="2">
    <source>
        <dbReference type="EMBL" id="SMF20990.1"/>
    </source>
</evidence>
<dbReference type="InterPro" id="IPR004564">
    <property type="entry name" value="OM_lipoprot_carrier_LolA-like"/>
</dbReference>
<sequence length="225" mass="25907">MLFFKHPNIRESTFRFVLNLLLCIAFVHILCIPALAQQKYKQDKITLALEANSEKIITISSEFTQQSYISLFEDTIISKGKFAFAKPNYLRWEYLKPFASGFIIKGENGLRWDESDKNSTTFNIKTSPEMEIVSQQILAWTTMNMAWLKSVYNISITSDSPIVMELTPKSTATREFLNQIIVFFSNDKSHLTALELHEPCGDYTRIEFSKVLINTNLPPKTFTSH</sequence>
<protein>
    <submittedName>
        <fullName evidence="2">Outer membrane lipoprotein-sorting protein</fullName>
    </submittedName>
</protein>
<evidence type="ECO:0000256" key="1">
    <source>
        <dbReference type="ARBA" id="ARBA00022729"/>
    </source>
</evidence>
<accession>A0A1X7DT53</accession>